<feature type="domain" description="Fatty acid hydroxylase" evidence="6">
    <location>
        <begin position="162"/>
        <end position="295"/>
    </location>
</feature>
<evidence type="ECO:0000256" key="1">
    <source>
        <dbReference type="ARBA" id="ARBA00004370"/>
    </source>
</evidence>
<accession>A0A7U2F5R4</accession>
<dbReference type="GO" id="GO:0005506">
    <property type="term" value="F:iron ion binding"/>
    <property type="evidence" value="ECO:0007669"/>
    <property type="project" value="InterPro"/>
</dbReference>
<keyword evidence="3 5" id="KW-1133">Transmembrane helix</keyword>
<dbReference type="GO" id="GO:0016491">
    <property type="term" value="F:oxidoreductase activity"/>
    <property type="evidence" value="ECO:0007669"/>
    <property type="project" value="InterPro"/>
</dbReference>
<sequence>MSLTSLLAPFTVPLASLLAIPMLSSWSTSLNLIFLSLAWTTIAATYSPLQLEAFAPLFIRLTLYVFPSLIFLLFDIGVPSLSAEFKSQGQLGIATKQKGGKRKMWRVAGWSLLNVILTIAIQAATEFLVTDVLRMRSLLQIKGSKWGLNHLPYPWTMLKHAAMGLVARNVLQYYIHTHLLHSTNGGRLADWHQSWHHSVTIPYSFVANYDHPACHLLHRFLPLYLPAIALRMHILTYLFLIVLFSLEETFVYSGYNILPSTIMLRGMARRTDAHMMSEGDGNFGPLGVLDWVHDTTLGKDVVDDLKAEMEKHHVEETAGNAIDGAGDAASGLAGKLRGKAAGKGRRRK</sequence>
<dbReference type="Proteomes" id="UP000663193">
    <property type="component" value="Chromosome 7"/>
</dbReference>
<dbReference type="GO" id="GO:0008610">
    <property type="term" value="P:lipid biosynthetic process"/>
    <property type="evidence" value="ECO:0007669"/>
    <property type="project" value="InterPro"/>
</dbReference>
<evidence type="ECO:0000256" key="2">
    <source>
        <dbReference type="ARBA" id="ARBA00022692"/>
    </source>
</evidence>
<dbReference type="VEuPathDB" id="FungiDB:JI435_140650"/>
<dbReference type="Pfam" id="PF04116">
    <property type="entry name" value="FA_hydroxylase"/>
    <property type="match status" value="1"/>
</dbReference>
<dbReference type="EMBL" id="CP069029">
    <property type="protein sequence ID" value="QRC97039.1"/>
    <property type="molecule type" value="Genomic_DNA"/>
</dbReference>
<evidence type="ECO:0000259" key="6">
    <source>
        <dbReference type="Pfam" id="PF04116"/>
    </source>
</evidence>
<evidence type="ECO:0000313" key="8">
    <source>
        <dbReference type="Proteomes" id="UP000663193"/>
    </source>
</evidence>
<evidence type="ECO:0000256" key="4">
    <source>
        <dbReference type="ARBA" id="ARBA00023136"/>
    </source>
</evidence>
<dbReference type="OrthoDB" id="408954at2759"/>
<dbReference type="InterPro" id="IPR006694">
    <property type="entry name" value="Fatty_acid_hydroxylase"/>
</dbReference>
<evidence type="ECO:0000313" key="7">
    <source>
        <dbReference type="EMBL" id="QRC97039.1"/>
    </source>
</evidence>
<gene>
    <name evidence="7" type="ORF">JI435_140650</name>
</gene>
<evidence type="ECO:0000256" key="3">
    <source>
        <dbReference type="ARBA" id="ARBA00022989"/>
    </source>
</evidence>
<reference evidence="8" key="1">
    <citation type="journal article" date="2021" name="BMC Genomics">
        <title>Chromosome-level genome assembly and manually-curated proteome of model necrotroph Parastagonospora nodorum Sn15 reveals a genome-wide trove of candidate effector homologs, and redundancy of virulence-related functions within an accessory chromosome.</title>
        <authorList>
            <person name="Bertazzoni S."/>
            <person name="Jones D.A.B."/>
            <person name="Phan H.T."/>
            <person name="Tan K.-C."/>
            <person name="Hane J.K."/>
        </authorList>
    </citation>
    <scope>NUCLEOTIDE SEQUENCE [LARGE SCALE GENOMIC DNA]</scope>
    <source>
        <strain evidence="8">SN15 / ATCC MYA-4574 / FGSC 10173)</strain>
    </source>
</reference>
<keyword evidence="4 5" id="KW-0472">Membrane</keyword>
<dbReference type="AlphaFoldDB" id="A0A7U2F5R4"/>
<proteinExistence type="predicted"/>
<feature type="transmembrane region" description="Helical" evidence="5">
    <location>
        <begin position="107"/>
        <end position="129"/>
    </location>
</feature>
<keyword evidence="8" id="KW-1185">Reference proteome</keyword>
<comment type="subcellular location">
    <subcellularLocation>
        <location evidence="1">Membrane</location>
    </subcellularLocation>
</comment>
<feature type="transmembrane region" description="Helical" evidence="5">
    <location>
        <begin position="29"/>
        <end position="49"/>
    </location>
</feature>
<feature type="transmembrane region" description="Helical" evidence="5">
    <location>
        <begin position="61"/>
        <end position="81"/>
    </location>
</feature>
<name>A0A7U2F5R4_PHANO</name>
<keyword evidence="2 5" id="KW-0812">Transmembrane</keyword>
<feature type="transmembrane region" description="Helical" evidence="5">
    <location>
        <begin position="223"/>
        <end position="244"/>
    </location>
</feature>
<protein>
    <recommendedName>
        <fullName evidence="6">Fatty acid hydroxylase domain-containing protein</fullName>
    </recommendedName>
</protein>
<dbReference type="InterPro" id="IPR050307">
    <property type="entry name" value="Sterol_Desaturase_Related"/>
</dbReference>
<organism evidence="7 8">
    <name type="scientific">Phaeosphaeria nodorum (strain SN15 / ATCC MYA-4574 / FGSC 10173)</name>
    <name type="common">Glume blotch fungus</name>
    <name type="synonym">Parastagonospora nodorum</name>
    <dbReference type="NCBI Taxonomy" id="321614"/>
    <lineage>
        <taxon>Eukaryota</taxon>
        <taxon>Fungi</taxon>
        <taxon>Dikarya</taxon>
        <taxon>Ascomycota</taxon>
        <taxon>Pezizomycotina</taxon>
        <taxon>Dothideomycetes</taxon>
        <taxon>Pleosporomycetidae</taxon>
        <taxon>Pleosporales</taxon>
        <taxon>Pleosporineae</taxon>
        <taxon>Phaeosphaeriaceae</taxon>
        <taxon>Parastagonospora</taxon>
    </lineage>
</organism>
<dbReference type="PANTHER" id="PTHR11863">
    <property type="entry name" value="STEROL DESATURASE"/>
    <property type="match status" value="1"/>
</dbReference>
<dbReference type="GO" id="GO:0016020">
    <property type="term" value="C:membrane"/>
    <property type="evidence" value="ECO:0007669"/>
    <property type="project" value="UniProtKB-SubCell"/>
</dbReference>
<evidence type="ECO:0000256" key="5">
    <source>
        <dbReference type="SAM" id="Phobius"/>
    </source>
</evidence>